<feature type="transmembrane region" description="Helical" evidence="7">
    <location>
        <begin position="47"/>
        <end position="65"/>
    </location>
</feature>
<dbReference type="GO" id="GO:0022857">
    <property type="term" value="F:transmembrane transporter activity"/>
    <property type="evidence" value="ECO:0007669"/>
    <property type="project" value="TreeGrafter"/>
</dbReference>
<feature type="transmembrane region" description="Helical" evidence="7">
    <location>
        <begin position="105"/>
        <end position="124"/>
    </location>
</feature>
<evidence type="ECO:0000256" key="6">
    <source>
        <dbReference type="ARBA" id="ARBA00023136"/>
    </source>
</evidence>
<keyword evidence="4 7" id="KW-0812">Transmembrane</keyword>
<feature type="transmembrane region" description="Helical" evidence="7">
    <location>
        <begin position="413"/>
        <end position="436"/>
    </location>
</feature>
<evidence type="ECO:0000256" key="5">
    <source>
        <dbReference type="ARBA" id="ARBA00022989"/>
    </source>
</evidence>
<feature type="transmembrane region" description="Helical" evidence="7">
    <location>
        <begin position="228"/>
        <end position="250"/>
    </location>
</feature>
<name>A0A974BLU0_SEDHY</name>
<dbReference type="InterPro" id="IPR004681">
    <property type="entry name" value="TRAP_DctM"/>
</dbReference>
<keyword evidence="2" id="KW-1003">Cell membrane</keyword>
<feature type="transmembrane region" description="Helical" evidence="7">
    <location>
        <begin position="284"/>
        <end position="309"/>
    </location>
</feature>
<dbReference type="AlphaFoldDB" id="A0A974BLU0"/>
<feature type="transmembrane region" description="Helical" evidence="7">
    <location>
        <begin position="353"/>
        <end position="375"/>
    </location>
</feature>
<proteinExistence type="predicted"/>
<comment type="subcellular location">
    <subcellularLocation>
        <location evidence="1">Cell inner membrane</location>
        <topology evidence="1">Multi-pass membrane protein</topology>
    </subcellularLocation>
</comment>
<feature type="transmembrane region" description="Helical" evidence="7">
    <location>
        <begin position="329"/>
        <end position="346"/>
    </location>
</feature>
<sequence>MSGGLLFGSALILLVAGAPIAVGLGLSSLIFSLSNDIKTVVIIQKLFAGIDSTALLAVPFFILAGDLMNRGGIAKRIVNMAASAVGNIHGGMGIVAIIACMFFAAISGSGIATAAAIGGVMYAGMMRAGYSKGFSAAIIASASPIGIVIPPSIAFIIYAVLSKVAVSDLYKVGFPAGFIVGIALMLPTYFIAKKRNYKDRADKIASGERVLQDVPETREEKKLSGYKYFIDSLWALGTPIIIVGGVFAGIFTPTESAVVAVIYSIIIGIYVYKEMKWCDLPEIFYKSALSTAGIMLIMALAALFGWVMTYAKIPQTILNLALSVTHSKYLILLVVNIIVLIAGMFMESGAIQYILVPIALPIAIELGVDPVHFGIMLATNLAIGMLTPPFGVTLFTAARGFNTSIQDISKEVMPFLAALIVALMIITFIPQSVMWIL</sequence>
<evidence type="ECO:0000256" key="7">
    <source>
        <dbReference type="SAM" id="Phobius"/>
    </source>
</evidence>
<accession>A0A974BLU0</accession>
<dbReference type="PANTHER" id="PTHR33362:SF2">
    <property type="entry name" value="TRAP TRANSPORTER LARGE PERMEASE PROTEIN"/>
    <property type="match status" value="1"/>
</dbReference>
<reference evidence="9" key="1">
    <citation type="submission" date="2020-07" db="EMBL/GenBank/DDBJ databases">
        <title>Genomic analysis of a strain of Sedimentibacter Hydroxybenzoicus DSM7310.</title>
        <authorList>
            <person name="Ma S."/>
        </authorList>
    </citation>
    <scope>NUCLEOTIDE SEQUENCE</scope>
    <source>
        <strain evidence="9">DSM 7310</strain>
    </source>
</reference>
<evidence type="ECO:0000256" key="3">
    <source>
        <dbReference type="ARBA" id="ARBA00022519"/>
    </source>
</evidence>
<keyword evidence="10" id="KW-1185">Reference proteome</keyword>
<organism evidence="9 10">
    <name type="scientific">Sedimentibacter hydroxybenzoicus DSM 7310</name>
    <dbReference type="NCBI Taxonomy" id="1123245"/>
    <lineage>
        <taxon>Bacteria</taxon>
        <taxon>Bacillati</taxon>
        <taxon>Bacillota</taxon>
        <taxon>Tissierellia</taxon>
        <taxon>Sedimentibacter</taxon>
    </lineage>
</organism>
<dbReference type="InterPro" id="IPR010656">
    <property type="entry name" value="DctM"/>
</dbReference>
<feature type="transmembrane region" description="Helical" evidence="7">
    <location>
        <begin position="256"/>
        <end position="272"/>
    </location>
</feature>
<dbReference type="PANTHER" id="PTHR33362">
    <property type="entry name" value="SIALIC ACID TRAP TRANSPORTER PERMEASE PROTEIN SIAT-RELATED"/>
    <property type="match status" value="1"/>
</dbReference>
<feature type="transmembrane region" description="Helical" evidence="7">
    <location>
        <begin position="136"/>
        <end position="160"/>
    </location>
</feature>
<feature type="domain" description="TRAP C4-dicarboxylate transport system permease DctM subunit" evidence="8">
    <location>
        <begin position="7"/>
        <end position="431"/>
    </location>
</feature>
<feature type="transmembrane region" description="Helical" evidence="7">
    <location>
        <begin position="381"/>
        <end position="401"/>
    </location>
</feature>
<comment type="caution">
    <text evidence="9">The sequence shown here is derived from an EMBL/GenBank/DDBJ whole genome shotgun (WGS) entry which is preliminary data.</text>
</comment>
<dbReference type="Proteomes" id="UP000611629">
    <property type="component" value="Unassembled WGS sequence"/>
</dbReference>
<feature type="transmembrane region" description="Helical" evidence="7">
    <location>
        <begin position="77"/>
        <end position="99"/>
    </location>
</feature>
<dbReference type="Pfam" id="PF06808">
    <property type="entry name" value="DctM"/>
    <property type="match status" value="1"/>
</dbReference>
<dbReference type="EMBL" id="JACBNQ010000016">
    <property type="protein sequence ID" value="NYB75062.1"/>
    <property type="molecule type" value="Genomic_DNA"/>
</dbReference>
<evidence type="ECO:0000256" key="2">
    <source>
        <dbReference type="ARBA" id="ARBA00022475"/>
    </source>
</evidence>
<dbReference type="PIRSF" id="PIRSF006066">
    <property type="entry name" value="HI0050"/>
    <property type="match status" value="1"/>
</dbReference>
<evidence type="ECO:0000259" key="8">
    <source>
        <dbReference type="Pfam" id="PF06808"/>
    </source>
</evidence>
<keyword evidence="5 7" id="KW-1133">Transmembrane helix</keyword>
<feature type="transmembrane region" description="Helical" evidence="7">
    <location>
        <begin position="172"/>
        <end position="192"/>
    </location>
</feature>
<dbReference type="NCBIfam" id="TIGR00786">
    <property type="entry name" value="dctM"/>
    <property type="match status" value="1"/>
</dbReference>
<evidence type="ECO:0000313" key="10">
    <source>
        <dbReference type="Proteomes" id="UP000611629"/>
    </source>
</evidence>
<dbReference type="GO" id="GO:0005886">
    <property type="term" value="C:plasma membrane"/>
    <property type="evidence" value="ECO:0007669"/>
    <property type="project" value="UniProtKB-SubCell"/>
</dbReference>
<evidence type="ECO:0000313" key="9">
    <source>
        <dbReference type="EMBL" id="NYB75062.1"/>
    </source>
</evidence>
<evidence type="ECO:0000256" key="1">
    <source>
        <dbReference type="ARBA" id="ARBA00004429"/>
    </source>
</evidence>
<keyword evidence="3" id="KW-0997">Cell inner membrane</keyword>
<gene>
    <name evidence="9" type="ORF">HZF24_13015</name>
</gene>
<evidence type="ECO:0000256" key="4">
    <source>
        <dbReference type="ARBA" id="ARBA00022692"/>
    </source>
</evidence>
<dbReference type="RefSeq" id="WP_179238765.1">
    <property type="nucleotide sequence ID" value="NZ_JACBNQ010000016.1"/>
</dbReference>
<protein>
    <submittedName>
        <fullName evidence="9">TRAP transporter large permease</fullName>
    </submittedName>
</protein>
<keyword evidence="6 7" id="KW-0472">Membrane</keyword>